<protein>
    <submittedName>
        <fullName evidence="1">Uncharacterized protein</fullName>
    </submittedName>
</protein>
<dbReference type="EMBL" id="ML987192">
    <property type="protein sequence ID" value="KAF2252544.1"/>
    <property type="molecule type" value="Genomic_DNA"/>
</dbReference>
<reference evidence="1" key="1">
    <citation type="journal article" date="2020" name="Stud. Mycol.">
        <title>101 Dothideomycetes genomes: a test case for predicting lifestyles and emergence of pathogens.</title>
        <authorList>
            <person name="Haridas S."/>
            <person name="Albert R."/>
            <person name="Binder M."/>
            <person name="Bloem J."/>
            <person name="Labutti K."/>
            <person name="Salamov A."/>
            <person name="Andreopoulos B."/>
            <person name="Baker S."/>
            <person name="Barry K."/>
            <person name="Bills G."/>
            <person name="Bluhm B."/>
            <person name="Cannon C."/>
            <person name="Castanera R."/>
            <person name="Culley D."/>
            <person name="Daum C."/>
            <person name="Ezra D."/>
            <person name="Gonzalez J."/>
            <person name="Henrissat B."/>
            <person name="Kuo A."/>
            <person name="Liang C."/>
            <person name="Lipzen A."/>
            <person name="Lutzoni F."/>
            <person name="Magnuson J."/>
            <person name="Mondo S."/>
            <person name="Nolan M."/>
            <person name="Ohm R."/>
            <person name="Pangilinan J."/>
            <person name="Park H.-J."/>
            <person name="Ramirez L."/>
            <person name="Alfaro M."/>
            <person name="Sun H."/>
            <person name="Tritt A."/>
            <person name="Yoshinaga Y."/>
            <person name="Zwiers L.-H."/>
            <person name="Turgeon B."/>
            <person name="Goodwin S."/>
            <person name="Spatafora J."/>
            <person name="Crous P."/>
            <person name="Grigoriev I."/>
        </authorList>
    </citation>
    <scope>NUCLEOTIDE SEQUENCE</scope>
    <source>
        <strain evidence="1">CBS 122368</strain>
    </source>
</reference>
<dbReference type="Proteomes" id="UP000800094">
    <property type="component" value="Unassembled WGS sequence"/>
</dbReference>
<dbReference type="AlphaFoldDB" id="A0A6A6IPS3"/>
<evidence type="ECO:0000313" key="2">
    <source>
        <dbReference type="Proteomes" id="UP000800094"/>
    </source>
</evidence>
<sequence>MLSNLGRNALKEAGSRSQLVRGLRIPKAGSRERTLYLEGLTLLCMCSVIRPGHEVILIVHADQWRRHKQHCRQRQSPTHHRANGLISTRQCRVYPRTRENPKAPSTMIIRALERTADSKIKRSSLASHSYLAIRLAFHPPGHCLDRRRH</sequence>
<proteinExistence type="predicted"/>
<gene>
    <name evidence="1" type="ORF">BU26DRAFT_258575</name>
</gene>
<organism evidence="1 2">
    <name type="scientific">Trematosphaeria pertusa</name>
    <dbReference type="NCBI Taxonomy" id="390896"/>
    <lineage>
        <taxon>Eukaryota</taxon>
        <taxon>Fungi</taxon>
        <taxon>Dikarya</taxon>
        <taxon>Ascomycota</taxon>
        <taxon>Pezizomycotina</taxon>
        <taxon>Dothideomycetes</taxon>
        <taxon>Pleosporomycetidae</taxon>
        <taxon>Pleosporales</taxon>
        <taxon>Massarineae</taxon>
        <taxon>Trematosphaeriaceae</taxon>
        <taxon>Trematosphaeria</taxon>
    </lineage>
</organism>
<evidence type="ECO:0000313" key="1">
    <source>
        <dbReference type="EMBL" id="KAF2252544.1"/>
    </source>
</evidence>
<accession>A0A6A6IPS3</accession>
<dbReference type="GeneID" id="54574562"/>
<dbReference type="RefSeq" id="XP_033687548.1">
    <property type="nucleotide sequence ID" value="XM_033821232.1"/>
</dbReference>
<keyword evidence="2" id="KW-1185">Reference proteome</keyword>
<name>A0A6A6IPS3_9PLEO</name>